<dbReference type="Proteomes" id="UP001211907">
    <property type="component" value="Unassembled WGS sequence"/>
</dbReference>
<dbReference type="InterPro" id="IPR016181">
    <property type="entry name" value="Acyl_CoA_acyltransferase"/>
</dbReference>
<dbReference type="InterPro" id="IPR052922">
    <property type="entry name" value="Cytidylate_Kinase-2"/>
</dbReference>
<dbReference type="Pfam" id="PF00583">
    <property type="entry name" value="Acetyltransf_1"/>
    <property type="match status" value="1"/>
</dbReference>
<evidence type="ECO:0000259" key="1">
    <source>
        <dbReference type="PROSITE" id="PS51186"/>
    </source>
</evidence>
<comment type="caution">
    <text evidence="2">The sequence shown here is derived from an EMBL/GenBank/DDBJ whole genome shotgun (WGS) entry which is preliminary data.</text>
</comment>
<dbReference type="CDD" id="cd04301">
    <property type="entry name" value="NAT_SF"/>
    <property type="match status" value="1"/>
</dbReference>
<dbReference type="SUPFAM" id="SSF52540">
    <property type="entry name" value="P-loop containing nucleoside triphosphate hydrolases"/>
    <property type="match status" value="1"/>
</dbReference>
<dbReference type="PROSITE" id="PS51186">
    <property type="entry name" value="GNAT"/>
    <property type="match status" value="1"/>
</dbReference>
<dbReference type="SUPFAM" id="SSF55729">
    <property type="entry name" value="Acyl-CoA N-acyltransferases (Nat)"/>
    <property type="match status" value="1"/>
</dbReference>
<accession>A0AAD5SWC1</accession>
<proteinExistence type="predicted"/>
<dbReference type="Gene3D" id="3.40.630.30">
    <property type="match status" value="1"/>
</dbReference>
<feature type="domain" description="N-acetyltransferase" evidence="1">
    <location>
        <begin position="141"/>
        <end position="282"/>
    </location>
</feature>
<dbReference type="InterPro" id="IPR000182">
    <property type="entry name" value="GNAT_dom"/>
</dbReference>
<sequence length="482" mass="54313">MDRTNEYSGDTFWSQWVKCSSWDESIPMSIASDTSILTPGPPFMKLTTPKSITLFEYNAPLPEPETAERELQTVVQEADATGKQQITIQIETFGPVVPSKKFLSSLGFVEQKGQQVRIKNIANVQNSNGSNISVPVGFEILKVSPDSGSDWTERLDIEIMLFGYPPAHAAKLSPALEYMHARGDEHYIVKHLDRGVAAGYMTMRYTHGLAYLQGAGVLEEYRKKGLTRALLNVCVGDAKRKGFTSIATTGWNDAAEKAWEAMGRKKRMNAPAVTPLAELPRPVRMRICGLSGSGKSTLAARLADKLGLAAGEEDAWHFTTGRDFTVDAAAVVQQRARAFATANAARGFVTDGFWRDIHGVLLPRVNVVVALDYPLGVVLWRLVVRTFWRCWTKQPLWDTDITESFLQQAQLWHEDNIFGHLLRSWWHARFGADERGKMRELWLREGWPLDPDSEDPNDCWHGPRYLLKFKHPRELEEWLRAA</sequence>
<dbReference type="Gene3D" id="3.40.50.300">
    <property type="entry name" value="P-loop containing nucleotide triphosphate hydrolases"/>
    <property type="match status" value="1"/>
</dbReference>
<name>A0AAD5SWC1_9FUNG</name>
<protein>
    <recommendedName>
        <fullName evidence="1">N-acetyltransferase domain-containing protein</fullName>
    </recommendedName>
</protein>
<dbReference type="PANTHER" id="PTHR37816">
    <property type="entry name" value="YALI0E33011P"/>
    <property type="match status" value="1"/>
</dbReference>
<organism evidence="2 3">
    <name type="scientific">Physocladia obscura</name>
    <dbReference type="NCBI Taxonomy" id="109957"/>
    <lineage>
        <taxon>Eukaryota</taxon>
        <taxon>Fungi</taxon>
        <taxon>Fungi incertae sedis</taxon>
        <taxon>Chytridiomycota</taxon>
        <taxon>Chytridiomycota incertae sedis</taxon>
        <taxon>Chytridiomycetes</taxon>
        <taxon>Chytridiales</taxon>
        <taxon>Chytriomycetaceae</taxon>
        <taxon>Physocladia</taxon>
    </lineage>
</organism>
<reference evidence="2" key="1">
    <citation type="submission" date="2020-05" db="EMBL/GenBank/DDBJ databases">
        <title>Phylogenomic resolution of chytrid fungi.</title>
        <authorList>
            <person name="Stajich J.E."/>
            <person name="Amses K."/>
            <person name="Simmons R."/>
            <person name="Seto K."/>
            <person name="Myers J."/>
            <person name="Bonds A."/>
            <person name="Quandt C.A."/>
            <person name="Barry K."/>
            <person name="Liu P."/>
            <person name="Grigoriev I."/>
            <person name="Longcore J.E."/>
            <person name="James T.Y."/>
        </authorList>
    </citation>
    <scope>NUCLEOTIDE SEQUENCE</scope>
    <source>
        <strain evidence="2">JEL0513</strain>
    </source>
</reference>
<dbReference type="EMBL" id="JADGJH010001577">
    <property type="protein sequence ID" value="KAJ3112052.1"/>
    <property type="molecule type" value="Genomic_DNA"/>
</dbReference>
<dbReference type="AlphaFoldDB" id="A0AAD5SWC1"/>
<gene>
    <name evidence="2" type="ORF">HK100_002462</name>
</gene>
<dbReference type="InterPro" id="IPR027417">
    <property type="entry name" value="P-loop_NTPase"/>
</dbReference>
<evidence type="ECO:0000313" key="2">
    <source>
        <dbReference type="EMBL" id="KAJ3112052.1"/>
    </source>
</evidence>
<keyword evidence="3" id="KW-1185">Reference proteome</keyword>
<dbReference type="PANTHER" id="PTHR37816:SF1">
    <property type="entry name" value="TOXIN"/>
    <property type="match status" value="1"/>
</dbReference>
<evidence type="ECO:0000313" key="3">
    <source>
        <dbReference type="Proteomes" id="UP001211907"/>
    </source>
</evidence>
<dbReference type="GO" id="GO:0016747">
    <property type="term" value="F:acyltransferase activity, transferring groups other than amino-acyl groups"/>
    <property type="evidence" value="ECO:0007669"/>
    <property type="project" value="InterPro"/>
</dbReference>